<evidence type="ECO:0000313" key="7">
    <source>
        <dbReference type="Proteomes" id="UP001629288"/>
    </source>
</evidence>
<evidence type="ECO:0000259" key="5">
    <source>
        <dbReference type="PROSITE" id="PS50931"/>
    </source>
</evidence>
<evidence type="ECO:0000313" key="6">
    <source>
        <dbReference type="EMBL" id="MFM0448424.1"/>
    </source>
</evidence>
<evidence type="ECO:0000256" key="4">
    <source>
        <dbReference type="ARBA" id="ARBA00023163"/>
    </source>
</evidence>
<keyword evidence="7" id="KW-1185">Reference proteome</keyword>
<organism evidence="6 7">
    <name type="scientific">Paraburkholderia strydomiana</name>
    <dbReference type="NCBI Taxonomy" id="1245417"/>
    <lineage>
        <taxon>Bacteria</taxon>
        <taxon>Pseudomonadati</taxon>
        <taxon>Pseudomonadota</taxon>
        <taxon>Betaproteobacteria</taxon>
        <taxon>Burkholderiales</taxon>
        <taxon>Burkholderiaceae</taxon>
        <taxon>Paraburkholderia</taxon>
    </lineage>
</organism>
<keyword evidence="4" id="KW-0804">Transcription</keyword>
<dbReference type="PRINTS" id="PR00039">
    <property type="entry name" value="HTHLYSR"/>
</dbReference>
<keyword evidence="3" id="KW-0238">DNA-binding</keyword>
<name>A0ABW9CCV2_9BURK</name>
<dbReference type="EMBL" id="JAQQDH010000020">
    <property type="protein sequence ID" value="MFM0448424.1"/>
    <property type="molecule type" value="Genomic_DNA"/>
</dbReference>
<protein>
    <submittedName>
        <fullName evidence="6">LysR substrate-binding domain-containing protein</fullName>
    </submittedName>
</protein>
<dbReference type="PROSITE" id="PS50931">
    <property type="entry name" value="HTH_LYSR"/>
    <property type="match status" value="1"/>
</dbReference>
<dbReference type="Proteomes" id="UP001629288">
    <property type="component" value="Unassembled WGS sequence"/>
</dbReference>
<gene>
    <name evidence="6" type="ORF">PQR00_33060</name>
</gene>
<feature type="domain" description="HTH lysR-type" evidence="5">
    <location>
        <begin position="1"/>
        <end position="58"/>
    </location>
</feature>
<accession>A0ABW9CCV2</accession>
<evidence type="ECO:0000256" key="3">
    <source>
        <dbReference type="ARBA" id="ARBA00023125"/>
    </source>
</evidence>
<dbReference type="Pfam" id="PF00126">
    <property type="entry name" value="HTH_1"/>
    <property type="match status" value="1"/>
</dbReference>
<dbReference type="PANTHER" id="PTHR30427:SF1">
    <property type="entry name" value="TRANSCRIPTIONAL ACTIVATOR PROTEIN LYSR"/>
    <property type="match status" value="1"/>
</dbReference>
<comment type="similarity">
    <text evidence="1">Belongs to the LysR transcriptional regulatory family.</text>
</comment>
<evidence type="ECO:0000256" key="1">
    <source>
        <dbReference type="ARBA" id="ARBA00009437"/>
    </source>
</evidence>
<dbReference type="PANTHER" id="PTHR30427">
    <property type="entry name" value="TRANSCRIPTIONAL ACTIVATOR PROTEIN LYSR"/>
    <property type="match status" value="1"/>
</dbReference>
<dbReference type="Gene3D" id="1.10.10.10">
    <property type="entry name" value="Winged helix-like DNA-binding domain superfamily/Winged helix DNA-binding domain"/>
    <property type="match status" value="1"/>
</dbReference>
<dbReference type="InterPro" id="IPR000847">
    <property type="entry name" value="LysR_HTH_N"/>
</dbReference>
<dbReference type="Gene3D" id="3.40.190.290">
    <property type="match status" value="1"/>
</dbReference>
<comment type="caution">
    <text evidence="6">The sequence shown here is derived from an EMBL/GenBank/DDBJ whole genome shotgun (WGS) entry which is preliminary data.</text>
</comment>
<dbReference type="InterPro" id="IPR036388">
    <property type="entry name" value="WH-like_DNA-bd_sf"/>
</dbReference>
<keyword evidence="2" id="KW-0805">Transcription regulation</keyword>
<reference evidence="6 7" key="1">
    <citation type="journal article" date="2024" name="Chem. Sci.">
        <title>Discovery of megapolipeptins by genome mining of a Burkholderiales bacteria collection.</title>
        <authorList>
            <person name="Paulo B.S."/>
            <person name="Recchia M.J.J."/>
            <person name="Lee S."/>
            <person name="Fergusson C.H."/>
            <person name="Romanowski S.B."/>
            <person name="Hernandez A."/>
            <person name="Krull N."/>
            <person name="Liu D.Y."/>
            <person name="Cavanagh H."/>
            <person name="Bos A."/>
            <person name="Gray C.A."/>
            <person name="Murphy B.T."/>
            <person name="Linington R.G."/>
            <person name="Eustaquio A.S."/>
        </authorList>
    </citation>
    <scope>NUCLEOTIDE SEQUENCE [LARGE SCALE GENOMIC DNA]</scope>
    <source>
        <strain evidence="6 7">RL17-379-BIB-C</strain>
    </source>
</reference>
<dbReference type="RefSeq" id="WP_408131686.1">
    <property type="nucleotide sequence ID" value="NZ_JAQQDD010000047.1"/>
</dbReference>
<sequence length="294" mass="31859">MRLRHIEVFSAIISTGSAAGAAKLLHISQPAISKVLKHAEQSLGFALFIRDKGKLVPTPEALRLREELGPLEDQLRRIRRLSATLAHGAVRPLAVAVTPAIAYTVLPQAVAAWCEAFPDANCELAVAHTREIEQALLLGEAELGLTMRPISHPNLIATPILDCRLCAIAPAGWWPEELLTRPVQPSELANTQLISIDADDYLGALLASWVADTPGVVSRVSVQTYPLAHALVENRVGVALVDSLTARSTGKRHSVQTRPVASDQTLHVYAVTERSRPPLKLGERLLQSLREAAR</sequence>
<dbReference type="InterPro" id="IPR036390">
    <property type="entry name" value="WH_DNA-bd_sf"/>
</dbReference>
<evidence type="ECO:0000256" key="2">
    <source>
        <dbReference type="ARBA" id="ARBA00023015"/>
    </source>
</evidence>
<dbReference type="SUPFAM" id="SSF53850">
    <property type="entry name" value="Periplasmic binding protein-like II"/>
    <property type="match status" value="1"/>
</dbReference>
<proteinExistence type="inferred from homology"/>
<dbReference type="InterPro" id="IPR005119">
    <property type="entry name" value="LysR_subst-bd"/>
</dbReference>
<dbReference type="SUPFAM" id="SSF46785">
    <property type="entry name" value="Winged helix' DNA-binding domain"/>
    <property type="match status" value="1"/>
</dbReference>
<dbReference type="Pfam" id="PF03466">
    <property type="entry name" value="LysR_substrate"/>
    <property type="match status" value="1"/>
</dbReference>